<evidence type="ECO:0000313" key="2">
    <source>
        <dbReference type="Proteomes" id="UP000366872"/>
    </source>
</evidence>
<protein>
    <recommendedName>
        <fullName evidence="3">Transcription elongation factor GreA</fullName>
    </recommendedName>
</protein>
<accession>A0A6C2TVR1</accession>
<evidence type="ECO:0008006" key="3">
    <source>
        <dbReference type="Google" id="ProtNLM"/>
    </source>
</evidence>
<dbReference type="Proteomes" id="UP000366872">
    <property type="component" value="Unassembled WGS sequence"/>
</dbReference>
<sequence length="154" mass="16302">MKQAIVDAVIAALEQELALRLNANVQSNAGAAFSAAGAEKQRDTTGYEAAHLARGHAMHAIHLRHRIDELKAMEVEDFTGQEIDLGAIAEVEMDGAVDGYMLLNCGGGTEVEVDGKTITVITPESPLGSRLMGNIEAGFIELPSGLEGIILDVY</sequence>
<name>A0A6C2TVR1_PONDE</name>
<organism evidence="1 2">
    <name type="scientific">Pontiella desulfatans</name>
    <dbReference type="NCBI Taxonomy" id="2750659"/>
    <lineage>
        <taxon>Bacteria</taxon>
        <taxon>Pseudomonadati</taxon>
        <taxon>Kiritimatiellota</taxon>
        <taxon>Kiritimatiellia</taxon>
        <taxon>Kiritimatiellales</taxon>
        <taxon>Pontiellaceae</taxon>
        <taxon>Pontiella</taxon>
    </lineage>
</organism>
<dbReference type="AlphaFoldDB" id="A0A6C2TVR1"/>
<dbReference type="EMBL" id="CAAHFG010000001">
    <property type="protein sequence ID" value="VGO11699.1"/>
    <property type="molecule type" value="Genomic_DNA"/>
</dbReference>
<gene>
    <name evidence="1" type="ORF">PDESU_00245</name>
</gene>
<proteinExistence type="predicted"/>
<dbReference type="RefSeq" id="WP_136077439.1">
    <property type="nucleotide sequence ID" value="NZ_CAAHFG010000001.1"/>
</dbReference>
<keyword evidence="2" id="KW-1185">Reference proteome</keyword>
<evidence type="ECO:0000313" key="1">
    <source>
        <dbReference type="EMBL" id="VGO11699.1"/>
    </source>
</evidence>
<reference evidence="1 2" key="1">
    <citation type="submission" date="2019-04" db="EMBL/GenBank/DDBJ databases">
        <authorList>
            <person name="Van Vliet M D."/>
        </authorList>
    </citation>
    <scope>NUCLEOTIDE SEQUENCE [LARGE SCALE GENOMIC DNA]</scope>
    <source>
        <strain evidence="1 2">F1</strain>
    </source>
</reference>